<dbReference type="EC" id="3.4.21.-" evidence="5"/>
<dbReference type="InterPro" id="IPR009003">
    <property type="entry name" value="Peptidase_S1_PA"/>
</dbReference>
<comment type="similarity">
    <text evidence="1">Belongs to the peptidase S1 family.</text>
</comment>
<feature type="domain" description="Peptidase S1" evidence="4">
    <location>
        <begin position="57"/>
        <end position="292"/>
    </location>
</feature>
<dbReference type="InterPro" id="IPR043504">
    <property type="entry name" value="Peptidase_S1_PA_chymotrypsin"/>
</dbReference>
<keyword evidence="3" id="KW-0732">Signal</keyword>
<dbReference type="PRINTS" id="PR00722">
    <property type="entry name" value="CHYMOTRYPSIN"/>
</dbReference>
<dbReference type="InterPro" id="IPR033116">
    <property type="entry name" value="TRYPSIN_SER"/>
</dbReference>
<dbReference type="PROSITE" id="PS00135">
    <property type="entry name" value="TRYPSIN_SER"/>
    <property type="match status" value="1"/>
</dbReference>
<dbReference type="SUPFAM" id="SSF50494">
    <property type="entry name" value="Trypsin-like serine proteases"/>
    <property type="match status" value="1"/>
</dbReference>
<dbReference type="SMART" id="SM00020">
    <property type="entry name" value="Tryp_SPc"/>
    <property type="match status" value="1"/>
</dbReference>
<gene>
    <name evidence="5" type="ORF">ACFPM7_08235</name>
</gene>
<dbReference type="PANTHER" id="PTHR24276:SF98">
    <property type="entry name" value="FI18310P1-RELATED"/>
    <property type="match status" value="1"/>
</dbReference>
<accession>A0ABW0EI04</accession>
<dbReference type="InterPro" id="IPR001314">
    <property type="entry name" value="Peptidase_S1A"/>
</dbReference>
<keyword evidence="5" id="KW-0378">Hydrolase</keyword>
<dbReference type="PANTHER" id="PTHR24276">
    <property type="entry name" value="POLYSERASE-RELATED"/>
    <property type="match status" value="1"/>
</dbReference>
<sequence>MKRTPRSWGLVALAAATVLVPLGTTIALAAEESGANAPAANYEGGDGSEPPGAGAFFYNGQNATVGEFPGVIAGIREGGPRPQGQSCSGTLVAPRKVLIAAHCADSSGTKRFVYGLNDLNEWNGGSGPGTVANVVSYKKHPQYVNFDQGYDVAVVTLDRDVPLQGGAAYPKFATSADSGIAAPGKSGLGFGYGKKNHADSPADVTLDKATLPIVNGDSVCQGVGAGFKSATMICAGYSDGRTTILQGDSGGPFIVDGKIVGVASWSRSDFRWYSIYGRLDNAMGDWVAQEVGTQPEPPDGEFGVELKPSSGSVAAGRHLSVEVDTNEGDLGAVDATLSATGVPSGVQAVFQSSEITLGESVKLTFDASAQAANGTHEVTVNVRTAGGQTSSARFSLTVTGGGDPEPGDFTLGASPNSVTVGAGKTISTTITSQGSGSGINLTASGVPSGVQAEFQPSTITGGGNAKLSFTAGSSVTTGTHTVTVTGRDSSGKTATTTVTLRVEGSGNPPVGDVRVTANPSSGTGTAGQMVQTSVTASGGTGSLRLSATGVPAGTQVFWNPQSIGQGGTSNVWFFTNFQTPVGTHTVTITATSADGKSGSTAFQLTVTRFGYSVGGNTSQAW</sequence>
<dbReference type="Pfam" id="PF00089">
    <property type="entry name" value="Trypsin"/>
    <property type="match status" value="1"/>
</dbReference>
<dbReference type="InterPro" id="IPR013783">
    <property type="entry name" value="Ig-like_fold"/>
</dbReference>
<dbReference type="EMBL" id="JBHSKF010000003">
    <property type="protein sequence ID" value="MFC5287037.1"/>
    <property type="molecule type" value="Genomic_DNA"/>
</dbReference>
<evidence type="ECO:0000313" key="6">
    <source>
        <dbReference type="Proteomes" id="UP001596157"/>
    </source>
</evidence>
<feature type="chain" id="PRO_5046831900" evidence="3">
    <location>
        <begin position="30"/>
        <end position="621"/>
    </location>
</feature>
<evidence type="ECO:0000259" key="4">
    <source>
        <dbReference type="PROSITE" id="PS50240"/>
    </source>
</evidence>
<dbReference type="Proteomes" id="UP001596157">
    <property type="component" value="Unassembled WGS sequence"/>
</dbReference>
<keyword evidence="2" id="KW-1015">Disulfide bond</keyword>
<dbReference type="InterPro" id="IPR050430">
    <property type="entry name" value="Peptidase_S1"/>
</dbReference>
<evidence type="ECO:0000256" key="3">
    <source>
        <dbReference type="SAM" id="SignalP"/>
    </source>
</evidence>
<evidence type="ECO:0000313" key="5">
    <source>
        <dbReference type="EMBL" id="MFC5287037.1"/>
    </source>
</evidence>
<evidence type="ECO:0000256" key="2">
    <source>
        <dbReference type="ARBA" id="ARBA00023157"/>
    </source>
</evidence>
<dbReference type="GO" id="GO:0016787">
    <property type="term" value="F:hydrolase activity"/>
    <property type="evidence" value="ECO:0007669"/>
    <property type="project" value="UniProtKB-KW"/>
</dbReference>
<dbReference type="InterPro" id="IPR001254">
    <property type="entry name" value="Trypsin_dom"/>
</dbReference>
<organism evidence="5 6">
    <name type="scientific">Actinokineospora guangxiensis</name>
    <dbReference type="NCBI Taxonomy" id="1490288"/>
    <lineage>
        <taxon>Bacteria</taxon>
        <taxon>Bacillati</taxon>
        <taxon>Actinomycetota</taxon>
        <taxon>Actinomycetes</taxon>
        <taxon>Pseudonocardiales</taxon>
        <taxon>Pseudonocardiaceae</taxon>
        <taxon>Actinokineospora</taxon>
    </lineage>
</organism>
<reference evidence="6" key="1">
    <citation type="journal article" date="2019" name="Int. J. Syst. Evol. Microbiol.">
        <title>The Global Catalogue of Microorganisms (GCM) 10K type strain sequencing project: providing services to taxonomists for standard genome sequencing and annotation.</title>
        <authorList>
            <consortium name="The Broad Institute Genomics Platform"/>
            <consortium name="The Broad Institute Genome Sequencing Center for Infectious Disease"/>
            <person name="Wu L."/>
            <person name="Ma J."/>
        </authorList>
    </citation>
    <scope>NUCLEOTIDE SEQUENCE [LARGE SCALE GENOMIC DNA]</scope>
    <source>
        <strain evidence="6">CCUG 59778</strain>
    </source>
</reference>
<dbReference type="RefSeq" id="WP_378245580.1">
    <property type="nucleotide sequence ID" value="NZ_JBHSKF010000003.1"/>
</dbReference>
<name>A0ABW0EI04_9PSEU</name>
<comment type="caution">
    <text evidence="5">The sequence shown here is derived from an EMBL/GenBank/DDBJ whole genome shotgun (WGS) entry which is preliminary data.</text>
</comment>
<dbReference type="PROSITE" id="PS50240">
    <property type="entry name" value="TRYPSIN_DOM"/>
    <property type="match status" value="1"/>
</dbReference>
<protein>
    <submittedName>
        <fullName evidence="5">Trypsin-like serine protease</fullName>
        <ecNumber evidence="5">3.4.21.-</ecNumber>
    </submittedName>
</protein>
<evidence type="ECO:0000256" key="1">
    <source>
        <dbReference type="ARBA" id="ARBA00007664"/>
    </source>
</evidence>
<dbReference type="Gene3D" id="2.40.10.10">
    <property type="entry name" value="Trypsin-like serine proteases"/>
    <property type="match status" value="2"/>
</dbReference>
<proteinExistence type="inferred from homology"/>
<keyword evidence="6" id="KW-1185">Reference proteome</keyword>
<dbReference type="Gene3D" id="2.60.40.10">
    <property type="entry name" value="Immunoglobulins"/>
    <property type="match status" value="2"/>
</dbReference>
<feature type="signal peptide" evidence="3">
    <location>
        <begin position="1"/>
        <end position="29"/>
    </location>
</feature>